<gene>
    <name evidence="3" type="ORF">ACHAWO_003354</name>
</gene>
<dbReference type="Proteomes" id="UP001530400">
    <property type="component" value="Unassembled WGS sequence"/>
</dbReference>
<feature type="coiled-coil region" evidence="1">
    <location>
        <begin position="323"/>
        <end position="355"/>
    </location>
</feature>
<sequence>MHKSKMMMESVPSDESTAMVADQAQKKLSQQSIINELTKQLAEREAELRAVTREKAALDSKRSNIKGSSVELEKAYESLMAHMGKREEEFRAVAQKNEHLIKRQHELEKITRELHNTMKFQRSLMHEKNDKLNELQKQLQEHDADGNKEVDKLRRQVTVALDSQRAAVSEKNVLLGKLTAAEQTVSQMQAEIDQHVEWQNETMMKATEQEKVITEKEARISMLAAKNNELRAEIEHQREFVREAKARGEQKDSMLESAQEEINMLHARIEDLSEKISEQKRVIHVFEQRFVTKGQDILELNAKVEQADKVWAKIEEREKKFVLKECTNHLLREENDNLRLEEKKLKSEIDELNGAFEQYKLHFAQDGEKVDMAYFLSKLRETVKLNNRISQLEKIVEEKGYVADVYKAECDLRAKERNVVAGIEAVGQVLSMLKSVLDEEEVEAPRVIGKLEESLLLWQEKTISPVNIMSDASRDQAREVDGSKAPMVGLELDVAGQDSNDGQDSNEHSYDDDEDDMTLNTAGLDARCVDLRHFTNDKKIIEVVKHMQIGLKSIHKEGMSIAADVNAFISQEIQDMALMLDGRDDHEIKPKYHSSRRG</sequence>
<feature type="coiled-coil region" evidence="1">
    <location>
        <begin position="213"/>
        <end position="289"/>
    </location>
</feature>
<protein>
    <recommendedName>
        <fullName evidence="5">Cilia- and flagella-associated protein 157</fullName>
    </recommendedName>
</protein>
<evidence type="ECO:0000256" key="1">
    <source>
        <dbReference type="SAM" id="Coils"/>
    </source>
</evidence>
<feature type="coiled-coil region" evidence="1">
    <location>
        <begin position="34"/>
        <end position="61"/>
    </location>
</feature>
<name>A0ABD3N338_9STRA</name>
<evidence type="ECO:0008006" key="5">
    <source>
        <dbReference type="Google" id="ProtNLM"/>
    </source>
</evidence>
<dbReference type="AlphaFoldDB" id="A0ABD3N338"/>
<evidence type="ECO:0000313" key="4">
    <source>
        <dbReference type="Proteomes" id="UP001530400"/>
    </source>
</evidence>
<feature type="region of interest" description="Disordered" evidence="2">
    <location>
        <begin position="495"/>
        <end position="517"/>
    </location>
</feature>
<feature type="coiled-coil region" evidence="1">
    <location>
        <begin position="118"/>
        <end position="145"/>
    </location>
</feature>
<dbReference type="EMBL" id="JALLPJ020001372">
    <property type="protein sequence ID" value="KAL3767130.1"/>
    <property type="molecule type" value="Genomic_DNA"/>
</dbReference>
<evidence type="ECO:0000313" key="3">
    <source>
        <dbReference type="EMBL" id="KAL3767130.1"/>
    </source>
</evidence>
<reference evidence="3 4" key="1">
    <citation type="submission" date="2024-10" db="EMBL/GenBank/DDBJ databases">
        <title>Updated reference genomes for cyclostephanoid diatoms.</title>
        <authorList>
            <person name="Roberts W.R."/>
            <person name="Alverson A.J."/>
        </authorList>
    </citation>
    <scope>NUCLEOTIDE SEQUENCE [LARGE SCALE GENOMIC DNA]</scope>
    <source>
        <strain evidence="3 4">AJA010-31</strain>
    </source>
</reference>
<evidence type="ECO:0000256" key="2">
    <source>
        <dbReference type="SAM" id="MobiDB-lite"/>
    </source>
</evidence>
<keyword evidence="1" id="KW-0175">Coiled coil</keyword>
<organism evidence="3 4">
    <name type="scientific">Cyclotella atomus</name>
    <dbReference type="NCBI Taxonomy" id="382360"/>
    <lineage>
        <taxon>Eukaryota</taxon>
        <taxon>Sar</taxon>
        <taxon>Stramenopiles</taxon>
        <taxon>Ochrophyta</taxon>
        <taxon>Bacillariophyta</taxon>
        <taxon>Coscinodiscophyceae</taxon>
        <taxon>Thalassiosirophycidae</taxon>
        <taxon>Stephanodiscales</taxon>
        <taxon>Stephanodiscaceae</taxon>
        <taxon>Cyclotella</taxon>
    </lineage>
</organism>
<keyword evidence="4" id="KW-1185">Reference proteome</keyword>
<accession>A0ABD3N338</accession>
<comment type="caution">
    <text evidence="3">The sequence shown here is derived from an EMBL/GenBank/DDBJ whole genome shotgun (WGS) entry which is preliminary data.</text>
</comment>
<feature type="region of interest" description="Disordered" evidence="2">
    <location>
        <begin position="1"/>
        <end position="23"/>
    </location>
</feature>
<proteinExistence type="predicted"/>